<keyword evidence="3" id="KW-1185">Reference proteome</keyword>
<evidence type="ECO:0000256" key="1">
    <source>
        <dbReference type="SAM" id="SignalP"/>
    </source>
</evidence>
<accession>A0A1M5K6H4</accession>
<evidence type="ECO:0008006" key="4">
    <source>
        <dbReference type="Google" id="ProtNLM"/>
    </source>
</evidence>
<keyword evidence="1" id="KW-0732">Signal</keyword>
<dbReference type="AlphaFoldDB" id="A0A1M5K6H4"/>
<feature type="signal peptide" evidence="1">
    <location>
        <begin position="1"/>
        <end position="21"/>
    </location>
</feature>
<dbReference type="Proteomes" id="UP000184532">
    <property type="component" value="Unassembled WGS sequence"/>
</dbReference>
<gene>
    <name evidence="2" type="ORF">SAMN04488116_1411</name>
</gene>
<dbReference type="RefSeq" id="WP_073177741.1">
    <property type="nucleotide sequence ID" value="NZ_FQWL01000002.1"/>
</dbReference>
<evidence type="ECO:0000313" key="3">
    <source>
        <dbReference type="Proteomes" id="UP000184532"/>
    </source>
</evidence>
<feature type="chain" id="PRO_5012386719" description="DUF3347 domain-containing protein" evidence="1">
    <location>
        <begin position="22"/>
        <end position="158"/>
    </location>
</feature>
<organism evidence="2 3">
    <name type="scientific">Flagellimonas flava</name>
    <dbReference type="NCBI Taxonomy" id="570519"/>
    <lineage>
        <taxon>Bacteria</taxon>
        <taxon>Pseudomonadati</taxon>
        <taxon>Bacteroidota</taxon>
        <taxon>Flavobacteriia</taxon>
        <taxon>Flavobacteriales</taxon>
        <taxon>Flavobacteriaceae</taxon>
        <taxon>Flagellimonas</taxon>
    </lineage>
</organism>
<dbReference type="OrthoDB" id="4301792at2"/>
<evidence type="ECO:0000313" key="2">
    <source>
        <dbReference type="EMBL" id="SHG48437.1"/>
    </source>
</evidence>
<name>A0A1M5K6H4_9FLAO</name>
<sequence length="158" mass="17946">MKNRFVLLALFFGMAMCTAQSDVVVLNDSETYKNLKGILASMAKSATPTDLSLSEIAQVNALMEESIQNYNRALKEGTKRKQSKLYRIMALKKYKLQMVPYLNEKGEKEIWINGFCDDMGANWRKEIVFVFDGGNCFFSLRLNLEKQECIAIGVNGYS</sequence>
<proteinExistence type="predicted"/>
<dbReference type="EMBL" id="FQWL01000002">
    <property type="protein sequence ID" value="SHG48437.1"/>
    <property type="molecule type" value="Genomic_DNA"/>
</dbReference>
<protein>
    <recommendedName>
        <fullName evidence="4">DUF3347 domain-containing protein</fullName>
    </recommendedName>
</protein>
<reference evidence="3" key="1">
    <citation type="submission" date="2016-11" db="EMBL/GenBank/DDBJ databases">
        <authorList>
            <person name="Varghese N."/>
            <person name="Submissions S."/>
        </authorList>
    </citation>
    <scope>NUCLEOTIDE SEQUENCE [LARGE SCALE GENOMIC DNA]</scope>
    <source>
        <strain evidence="3">DSM 22638</strain>
    </source>
</reference>